<comment type="caution">
    <text evidence="1">The sequence shown here is derived from an EMBL/GenBank/DDBJ whole genome shotgun (WGS) entry which is preliminary data.</text>
</comment>
<dbReference type="RefSeq" id="WP_182306194.1">
    <property type="nucleotide sequence ID" value="NZ_CP059896.1"/>
</dbReference>
<gene>
    <name evidence="1" type="ORF">ACFOHV_02275</name>
</gene>
<protein>
    <submittedName>
        <fullName evidence="1">Uncharacterized protein</fullName>
    </submittedName>
</protein>
<evidence type="ECO:0000313" key="1">
    <source>
        <dbReference type="EMBL" id="MFC3162099.1"/>
    </source>
</evidence>
<keyword evidence="2" id="KW-1185">Reference proteome</keyword>
<name>A0ABV7HUN4_9HYPH</name>
<reference evidence="2" key="1">
    <citation type="journal article" date="2019" name="Int. J. Syst. Evol. Microbiol.">
        <title>The Global Catalogue of Microorganisms (GCM) 10K type strain sequencing project: providing services to taxonomists for standard genome sequencing and annotation.</title>
        <authorList>
            <consortium name="The Broad Institute Genomics Platform"/>
            <consortium name="The Broad Institute Genome Sequencing Center for Infectious Disease"/>
            <person name="Wu L."/>
            <person name="Ma J."/>
        </authorList>
    </citation>
    <scope>NUCLEOTIDE SEQUENCE [LARGE SCALE GENOMIC DNA]</scope>
    <source>
        <strain evidence="2">KCTC 52231</strain>
    </source>
</reference>
<dbReference type="EMBL" id="JBHRTG010000002">
    <property type="protein sequence ID" value="MFC3162099.1"/>
    <property type="molecule type" value="Genomic_DNA"/>
</dbReference>
<sequence>MMSGRNFTDQYDQVRPAARFERGREKAAMIGEERRFFGEFASANVIVSRPDPFGQRDHTSTTMNIRIN</sequence>
<proteinExistence type="predicted"/>
<dbReference type="Proteomes" id="UP001595647">
    <property type="component" value="Unassembled WGS sequence"/>
</dbReference>
<accession>A0ABV7HUN4</accession>
<evidence type="ECO:0000313" key="2">
    <source>
        <dbReference type="Proteomes" id="UP001595647"/>
    </source>
</evidence>
<organism evidence="1 2">
    <name type="scientific">Ciceribacter thiooxidans</name>
    <dbReference type="NCBI Taxonomy" id="1969821"/>
    <lineage>
        <taxon>Bacteria</taxon>
        <taxon>Pseudomonadati</taxon>
        <taxon>Pseudomonadota</taxon>
        <taxon>Alphaproteobacteria</taxon>
        <taxon>Hyphomicrobiales</taxon>
        <taxon>Rhizobiaceae</taxon>
        <taxon>Ciceribacter</taxon>
    </lineage>
</organism>